<keyword evidence="6" id="KW-0833">Ubl conjugation pathway</keyword>
<evidence type="ECO:0000313" key="11">
    <source>
        <dbReference type="EMBL" id="CAP32377.2"/>
    </source>
</evidence>
<dbReference type="InterPro" id="IPR011016">
    <property type="entry name" value="Znf_RING-CH"/>
</dbReference>
<feature type="compositionally biased region" description="Basic and acidic residues" evidence="9">
    <location>
        <begin position="50"/>
        <end position="62"/>
    </location>
</feature>
<evidence type="ECO:0000256" key="6">
    <source>
        <dbReference type="ARBA" id="ARBA00022786"/>
    </source>
</evidence>
<dbReference type="SMART" id="SM00744">
    <property type="entry name" value="RINGv"/>
    <property type="match status" value="1"/>
</dbReference>
<dbReference type="PROSITE" id="PS50089">
    <property type="entry name" value="ZF_RING_2"/>
    <property type="match status" value="1"/>
</dbReference>
<feature type="domain" description="RING-type" evidence="10">
    <location>
        <begin position="475"/>
        <end position="516"/>
    </location>
</feature>
<accession>A8XIA3</accession>
<dbReference type="FunCoup" id="A8XIA3">
    <property type="interactions" value="1295"/>
</dbReference>
<dbReference type="AlphaFoldDB" id="A8XIA3"/>
<dbReference type="GO" id="GO:0016567">
    <property type="term" value="P:protein ubiquitination"/>
    <property type="evidence" value="ECO:0000318"/>
    <property type="project" value="GO_Central"/>
</dbReference>
<dbReference type="WormBase" id="CBG13603a">
    <property type="protein sequence ID" value="CBP09421"/>
    <property type="gene ID" value="WBGene00034347"/>
    <property type="gene designation" value="Cbr-toe-4"/>
</dbReference>
<comment type="catalytic activity">
    <reaction evidence="1">
        <text>S-ubiquitinyl-[E2 ubiquitin-conjugating enzyme]-L-cysteine + [acceptor protein]-L-lysine = [E2 ubiquitin-conjugating enzyme]-L-cysteine + N(6)-ubiquitinyl-[acceptor protein]-L-lysine.</text>
        <dbReference type="EC" id="2.3.2.27"/>
    </reaction>
</comment>
<feature type="region of interest" description="Disordered" evidence="9">
    <location>
        <begin position="106"/>
        <end position="260"/>
    </location>
</feature>
<evidence type="ECO:0000256" key="3">
    <source>
        <dbReference type="ARBA" id="ARBA00022679"/>
    </source>
</evidence>
<keyword evidence="12" id="KW-1185">Reference proteome</keyword>
<evidence type="ECO:0000256" key="9">
    <source>
        <dbReference type="SAM" id="MobiDB-lite"/>
    </source>
</evidence>
<evidence type="ECO:0000313" key="13">
    <source>
        <dbReference type="WormBase" id="CBG13603a"/>
    </source>
</evidence>
<dbReference type="EC" id="2.3.2.27" evidence="2"/>
<evidence type="ECO:0000256" key="8">
    <source>
        <dbReference type="PROSITE-ProRule" id="PRU00175"/>
    </source>
</evidence>
<evidence type="ECO:0000256" key="5">
    <source>
        <dbReference type="ARBA" id="ARBA00022771"/>
    </source>
</evidence>
<evidence type="ECO:0000256" key="1">
    <source>
        <dbReference type="ARBA" id="ARBA00000900"/>
    </source>
</evidence>
<feature type="compositionally biased region" description="Polar residues" evidence="9">
    <location>
        <begin position="37"/>
        <end position="47"/>
    </location>
</feature>
<evidence type="ECO:0000259" key="10">
    <source>
        <dbReference type="PROSITE" id="PS50089"/>
    </source>
</evidence>
<keyword evidence="4" id="KW-0479">Metal-binding</keyword>
<dbReference type="InParanoid" id="A8XIA3"/>
<evidence type="ECO:0000256" key="2">
    <source>
        <dbReference type="ARBA" id="ARBA00012483"/>
    </source>
</evidence>
<keyword evidence="5 8" id="KW-0863">Zinc-finger</keyword>
<gene>
    <name evidence="13" type="primary">toe-4</name>
    <name evidence="11" type="synonym">Cbr-toe-4</name>
    <name evidence="13" type="ORF">CBG13603</name>
    <name evidence="11" type="ORF">CBG_13603</name>
</gene>
<name>A8XIA3_CAEBR</name>
<dbReference type="InterPro" id="IPR045191">
    <property type="entry name" value="MBR1/2-like"/>
</dbReference>
<reference evidence="11 12" key="1">
    <citation type="journal article" date="2003" name="PLoS Biol.">
        <title>The genome sequence of Caenorhabditis briggsae: a platform for comparative genomics.</title>
        <authorList>
            <person name="Stein L.D."/>
            <person name="Bao Z."/>
            <person name="Blasiar D."/>
            <person name="Blumenthal T."/>
            <person name="Brent M.R."/>
            <person name="Chen N."/>
            <person name="Chinwalla A."/>
            <person name="Clarke L."/>
            <person name="Clee C."/>
            <person name="Coghlan A."/>
            <person name="Coulson A."/>
            <person name="D'Eustachio P."/>
            <person name="Fitch D.H."/>
            <person name="Fulton L.A."/>
            <person name="Fulton R.E."/>
            <person name="Griffiths-Jones S."/>
            <person name="Harris T.W."/>
            <person name="Hillier L.W."/>
            <person name="Kamath R."/>
            <person name="Kuwabara P.E."/>
            <person name="Mardis E.R."/>
            <person name="Marra M.A."/>
            <person name="Miner T.L."/>
            <person name="Minx P."/>
            <person name="Mullikin J.C."/>
            <person name="Plumb R.W."/>
            <person name="Rogers J."/>
            <person name="Schein J.E."/>
            <person name="Sohrmann M."/>
            <person name="Spieth J."/>
            <person name="Stajich J.E."/>
            <person name="Wei C."/>
            <person name="Willey D."/>
            <person name="Wilson R.K."/>
            <person name="Durbin R."/>
            <person name="Waterston R.H."/>
        </authorList>
    </citation>
    <scope>NUCLEOTIDE SEQUENCE [LARGE SCALE GENOMIC DNA]</scope>
    <source>
        <strain evidence="11 12">AF16</strain>
    </source>
</reference>
<keyword evidence="3" id="KW-0808">Transferase</keyword>
<dbReference type="PANTHER" id="PTHR22937">
    <property type="entry name" value="E3 UBIQUITIN-PROTEIN LIGASE RNF165"/>
    <property type="match status" value="1"/>
</dbReference>
<dbReference type="STRING" id="6238.A8XIA3"/>
<proteinExistence type="predicted"/>
<evidence type="ECO:0000256" key="4">
    <source>
        <dbReference type="ARBA" id="ARBA00022723"/>
    </source>
</evidence>
<feature type="compositionally biased region" description="Low complexity" evidence="9">
    <location>
        <begin position="209"/>
        <end position="223"/>
    </location>
</feature>
<dbReference type="OMA" id="HPECIYK"/>
<feature type="compositionally biased region" description="Pro residues" evidence="9">
    <location>
        <begin position="364"/>
        <end position="375"/>
    </location>
</feature>
<feature type="compositionally biased region" description="Low complexity" evidence="9">
    <location>
        <begin position="12"/>
        <end position="22"/>
    </location>
</feature>
<dbReference type="HOGENOM" id="CLU_601629_0_0_1"/>
<feature type="region of interest" description="Disordered" evidence="9">
    <location>
        <begin position="1"/>
        <end position="63"/>
    </location>
</feature>
<dbReference type="EMBL" id="HE601170">
    <property type="protein sequence ID" value="CAP32377.2"/>
    <property type="molecule type" value="Genomic_DNA"/>
</dbReference>
<dbReference type="InterPro" id="IPR013083">
    <property type="entry name" value="Znf_RING/FYVE/PHD"/>
</dbReference>
<dbReference type="Gene3D" id="3.30.40.10">
    <property type="entry name" value="Zinc/RING finger domain, C3HC4 (zinc finger)"/>
    <property type="match status" value="1"/>
</dbReference>
<dbReference type="SMART" id="SM00184">
    <property type="entry name" value="RING"/>
    <property type="match status" value="1"/>
</dbReference>
<dbReference type="GO" id="GO:0006511">
    <property type="term" value="P:ubiquitin-dependent protein catabolic process"/>
    <property type="evidence" value="ECO:0000318"/>
    <property type="project" value="GO_Central"/>
</dbReference>
<sequence length="540" mass="60674">MSTASVIEQCDPQQSSSTSSSEETPECIREIIRRQVPSGSYCLSPQPQDHPYDRPPPREHPTMRLQMVPRRPATENPVIASLINTVAQARDRKRQREETMYPRRNIGQQTDSDEPITVEQQGPNFYDSGISATKRVRRENSCSSRRGEKRSFPISSSSSSFFPSLPHHPHSQRGFIAPSDDEPRPVIIKESIGINTTETMAPARPQHLPSTSTDQQQPSSSSSEFPNNPHIRQFRSAGHRRRERDSPAYRQARRERRERIHHAETIRLQLENHIQTVDGMVPGGHVCNYRCPHYQQIINNAMNHFDPSSCPPPTGPNAVSPTVAPGAFLRTSYNTAVLFPIPTYPAVQVPVMGYAAYTPVTPTPPAQAPPPPPTIHAPVAVRPSQPTPPGFPPSLYSLTRASFAPTGMPDYMDYFRHPSYHYLFPSMDRLGLDRHHMFAGLEIDVPIGASQTDIDKYTNETKYAKKEGEEEDDTCTVCLNNFEAGESIRKLPCNHLFHPECIYKWLDINKKCPMCREEIDRKPVPATTQQPVQAVPASAQ</sequence>
<reference evidence="11 12" key="2">
    <citation type="journal article" date="2011" name="PLoS Genet.">
        <title>Caenorhabditis briggsae recombinant inbred line genotypes reveal inter-strain incompatibility and the evolution of recombination.</title>
        <authorList>
            <person name="Ross J.A."/>
            <person name="Koboldt D.C."/>
            <person name="Staisch J.E."/>
            <person name="Chamberlin H.M."/>
            <person name="Gupta B.P."/>
            <person name="Miller R.D."/>
            <person name="Baird S.E."/>
            <person name="Haag E.S."/>
        </authorList>
    </citation>
    <scope>NUCLEOTIDE SEQUENCE [LARGE SCALE GENOMIC DNA]</scope>
    <source>
        <strain evidence="11 12">AF16</strain>
    </source>
</reference>
<evidence type="ECO:0000256" key="7">
    <source>
        <dbReference type="ARBA" id="ARBA00022833"/>
    </source>
</evidence>
<dbReference type="SUPFAM" id="SSF57850">
    <property type="entry name" value="RING/U-box"/>
    <property type="match status" value="1"/>
</dbReference>
<dbReference type="InterPro" id="IPR001841">
    <property type="entry name" value="Znf_RING"/>
</dbReference>
<dbReference type="GO" id="GO:0008270">
    <property type="term" value="F:zinc ion binding"/>
    <property type="evidence" value="ECO:0007669"/>
    <property type="project" value="UniProtKB-KW"/>
</dbReference>
<protein>
    <recommendedName>
        <fullName evidence="2">RING-type E3 ubiquitin transferase</fullName>
        <ecNumber evidence="2">2.3.2.27</ecNumber>
    </recommendedName>
</protein>
<dbReference type="Proteomes" id="UP000008549">
    <property type="component" value="Unassembled WGS sequence"/>
</dbReference>
<feature type="region of interest" description="Disordered" evidence="9">
    <location>
        <begin position="364"/>
        <end position="392"/>
    </location>
</feature>
<dbReference type="PANTHER" id="PTHR22937:SF65">
    <property type="entry name" value="E3 UBIQUITIN-PROTEIN LIGASE ARK2C"/>
    <property type="match status" value="1"/>
</dbReference>
<organism evidence="11 12">
    <name type="scientific">Caenorhabditis briggsae</name>
    <dbReference type="NCBI Taxonomy" id="6238"/>
    <lineage>
        <taxon>Eukaryota</taxon>
        <taxon>Metazoa</taxon>
        <taxon>Ecdysozoa</taxon>
        <taxon>Nematoda</taxon>
        <taxon>Chromadorea</taxon>
        <taxon>Rhabditida</taxon>
        <taxon>Rhabditina</taxon>
        <taxon>Rhabditomorpha</taxon>
        <taxon>Rhabditoidea</taxon>
        <taxon>Rhabditidae</taxon>
        <taxon>Peloderinae</taxon>
        <taxon>Caenorhabditis</taxon>
    </lineage>
</organism>
<evidence type="ECO:0000313" key="12">
    <source>
        <dbReference type="Proteomes" id="UP000008549"/>
    </source>
</evidence>
<dbReference type="eggNOG" id="KOG0800">
    <property type="taxonomic scope" value="Eukaryota"/>
</dbReference>
<keyword evidence="7" id="KW-0862">Zinc</keyword>
<feature type="compositionally biased region" description="Low complexity" evidence="9">
    <location>
        <begin position="152"/>
        <end position="165"/>
    </location>
</feature>
<dbReference type="Pfam" id="PF13639">
    <property type="entry name" value="zf-RING_2"/>
    <property type="match status" value="1"/>
</dbReference>
<dbReference type="GO" id="GO:0061630">
    <property type="term" value="F:ubiquitin protein ligase activity"/>
    <property type="evidence" value="ECO:0000318"/>
    <property type="project" value="GO_Central"/>
</dbReference>